<proteinExistence type="predicted"/>
<dbReference type="AlphaFoldDB" id="A0A9P0E6C8"/>
<accession>A0A9P0E6C8</accession>
<dbReference type="EMBL" id="OV725077">
    <property type="protein sequence ID" value="CAH1390963.1"/>
    <property type="molecule type" value="Genomic_DNA"/>
</dbReference>
<protein>
    <submittedName>
        <fullName evidence="1">Uncharacterized protein</fullName>
    </submittedName>
</protein>
<evidence type="ECO:0000313" key="2">
    <source>
        <dbReference type="Proteomes" id="UP001152798"/>
    </source>
</evidence>
<name>A0A9P0E6C8_NEZVI</name>
<dbReference type="Proteomes" id="UP001152798">
    <property type="component" value="Chromosome 1"/>
</dbReference>
<sequence>MYVPLPLDCPGTGPVVLTRILRGSSPLSWAASRSRSPPDYGVSSDRGHWKDPRLVLSFLTVLQRPALLRREEIRLPELLLEWLTCCAAATRAPSTPHHRPHPPSPPAIIHTAPSYLPRPRVGATLPLSHMSNITLPLSDTIYQI</sequence>
<keyword evidence="2" id="KW-1185">Reference proteome</keyword>
<evidence type="ECO:0000313" key="1">
    <source>
        <dbReference type="EMBL" id="CAH1390963.1"/>
    </source>
</evidence>
<feature type="non-terminal residue" evidence="1">
    <location>
        <position position="144"/>
    </location>
</feature>
<reference evidence="1" key="1">
    <citation type="submission" date="2022-01" db="EMBL/GenBank/DDBJ databases">
        <authorList>
            <person name="King R."/>
        </authorList>
    </citation>
    <scope>NUCLEOTIDE SEQUENCE</scope>
</reference>
<gene>
    <name evidence="1" type="ORF">NEZAVI_LOCUS2067</name>
</gene>
<organism evidence="1 2">
    <name type="scientific">Nezara viridula</name>
    <name type="common">Southern green stink bug</name>
    <name type="synonym">Cimex viridulus</name>
    <dbReference type="NCBI Taxonomy" id="85310"/>
    <lineage>
        <taxon>Eukaryota</taxon>
        <taxon>Metazoa</taxon>
        <taxon>Ecdysozoa</taxon>
        <taxon>Arthropoda</taxon>
        <taxon>Hexapoda</taxon>
        <taxon>Insecta</taxon>
        <taxon>Pterygota</taxon>
        <taxon>Neoptera</taxon>
        <taxon>Paraneoptera</taxon>
        <taxon>Hemiptera</taxon>
        <taxon>Heteroptera</taxon>
        <taxon>Panheteroptera</taxon>
        <taxon>Pentatomomorpha</taxon>
        <taxon>Pentatomoidea</taxon>
        <taxon>Pentatomidae</taxon>
        <taxon>Pentatominae</taxon>
        <taxon>Nezara</taxon>
    </lineage>
</organism>
<feature type="non-terminal residue" evidence="1">
    <location>
        <position position="1"/>
    </location>
</feature>